<feature type="domain" description="Link" evidence="9">
    <location>
        <begin position="19"/>
        <end position="114"/>
    </location>
</feature>
<keyword evidence="6" id="KW-1133">Transmembrane helix</keyword>
<evidence type="ECO:0000313" key="11">
    <source>
        <dbReference type="Proteomes" id="UP000472270"/>
    </source>
</evidence>
<dbReference type="SMART" id="SM00445">
    <property type="entry name" value="LINK"/>
    <property type="match status" value="1"/>
</dbReference>
<dbReference type="PANTHER" id="PTHR32493:SF0">
    <property type="entry name" value="SUSHI DOMAIN-CONTAINING PROTEIN 5"/>
    <property type="match status" value="1"/>
</dbReference>
<evidence type="ECO:0000256" key="4">
    <source>
        <dbReference type="PROSITE-ProRule" id="PRU00302"/>
    </source>
</evidence>
<dbReference type="GO" id="GO:0007155">
    <property type="term" value="P:cell adhesion"/>
    <property type="evidence" value="ECO:0007669"/>
    <property type="project" value="InterPro"/>
</dbReference>
<dbReference type="InterPro" id="IPR016187">
    <property type="entry name" value="CTDL_fold"/>
</dbReference>
<feature type="compositionally biased region" description="Low complexity" evidence="5">
    <location>
        <begin position="302"/>
        <end position="314"/>
    </location>
</feature>
<feature type="compositionally biased region" description="Polar residues" evidence="5">
    <location>
        <begin position="402"/>
        <end position="415"/>
    </location>
</feature>
<feature type="region of interest" description="Disordered" evidence="5">
    <location>
        <begin position="196"/>
        <end position="240"/>
    </location>
</feature>
<dbReference type="Gene3D" id="2.10.70.10">
    <property type="entry name" value="Complement Module, domain 1"/>
    <property type="match status" value="1"/>
</dbReference>
<dbReference type="PROSITE" id="PS50963">
    <property type="entry name" value="LINK_2"/>
    <property type="match status" value="1"/>
</dbReference>
<dbReference type="PANTHER" id="PTHR32493">
    <property type="entry name" value="SUSHI DOMAIN-CONTAINING PROTEIN 5"/>
    <property type="match status" value="1"/>
</dbReference>
<dbReference type="Pfam" id="PF00084">
    <property type="entry name" value="Sushi"/>
    <property type="match status" value="1"/>
</dbReference>
<evidence type="ECO:0000256" key="7">
    <source>
        <dbReference type="SAM" id="SignalP"/>
    </source>
</evidence>
<proteinExistence type="predicted"/>
<evidence type="ECO:0000313" key="10">
    <source>
        <dbReference type="Ensembl" id="ENSSRHP00000029007.1"/>
    </source>
</evidence>
<dbReference type="SUPFAM" id="SSF57535">
    <property type="entry name" value="Complement control module/SCR domain"/>
    <property type="match status" value="1"/>
</dbReference>
<dbReference type="GO" id="GO:0007219">
    <property type="term" value="P:Notch signaling pathway"/>
    <property type="evidence" value="ECO:0007669"/>
    <property type="project" value="TreeGrafter"/>
</dbReference>
<dbReference type="GO" id="GO:0005540">
    <property type="term" value="F:hyaluronic acid binding"/>
    <property type="evidence" value="ECO:0007669"/>
    <property type="project" value="InterPro"/>
</dbReference>
<organism evidence="10 11">
    <name type="scientific">Sinocyclocheilus rhinocerous</name>
    <dbReference type="NCBI Taxonomy" id="307959"/>
    <lineage>
        <taxon>Eukaryota</taxon>
        <taxon>Metazoa</taxon>
        <taxon>Chordata</taxon>
        <taxon>Craniata</taxon>
        <taxon>Vertebrata</taxon>
        <taxon>Euteleostomi</taxon>
        <taxon>Actinopterygii</taxon>
        <taxon>Neopterygii</taxon>
        <taxon>Teleostei</taxon>
        <taxon>Ostariophysi</taxon>
        <taxon>Cypriniformes</taxon>
        <taxon>Cyprinidae</taxon>
        <taxon>Cyprininae</taxon>
        <taxon>Sinocyclocheilus</taxon>
    </lineage>
</organism>
<feature type="compositionally biased region" description="Polar residues" evidence="5">
    <location>
        <begin position="374"/>
        <end position="383"/>
    </location>
</feature>
<comment type="caution">
    <text evidence="4">Lacks conserved residue(s) required for the propagation of feature annotation.</text>
</comment>
<feature type="chain" id="PRO_5025339452" evidence="7">
    <location>
        <begin position="17"/>
        <end position="537"/>
    </location>
</feature>
<dbReference type="Pfam" id="PF00193">
    <property type="entry name" value="Xlink"/>
    <property type="match status" value="1"/>
</dbReference>
<dbReference type="InterPro" id="IPR053298">
    <property type="entry name" value="Sushi_domain_protein"/>
</dbReference>
<dbReference type="Proteomes" id="UP000472270">
    <property type="component" value="Unassembled WGS sequence"/>
</dbReference>
<dbReference type="CDD" id="cd00033">
    <property type="entry name" value="CCP"/>
    <property type="match status" value="1"/>
</dbReference>
<keyword evidence="1 4" id="KW-0768">Sushi</keyword>
<dbReference type="AlphaFoldDB" id="A0A673HNC5"/>
<evidence type="ECO:0000259" key="9">
    <source>
        <dbReference type="PROSITE" id="PS50963"/>
    </source>
</evidence>
<feature type="region of interest" description="Disordered" evidence="5">
    <location>
        <begin position="256"/>
        <end position="415"/>
    </location>
</feature>
<gene>
    <name evidence="10" type="primary">LOC107706153</name>
</gene>
<dbReference type="InterPro" id="IPR035976">
    <property type="entry name" value="Sushi/SCR/CCP_sf"/>
</dbReference>
<evidence type="ECO:0000256" key="5">
    <source>
        <dbReference type="SAM" id="MobiDB-lite"/>
    </source>
</evidence>
<accession>A0A673HNC5</accession>
<feature type="compositionally biased region" description="Polar residues" evidence="5">
    <location>
        <begin position="263"/>
        <end position="273"/>
    </location>
</feature>
<reference evidence="10" key="2">
    <citation type="submission" date="2025-09" db="UniProtKB">
        <authorList>
            <consortium name="Ensembl"/>
        </authorList>
    </citation>
    <scope>IDENTIFICATION</scope>
</reference>
<sequence>MCILGVTLVYFLPVSPLGRVFLLELESFPKGGQEKGFEAATHACMAQGAQVASGAHLHHAVLECAFSACSRGWLAGPSVGTTVCSGVPGSLRPVDVQLENLTADTERLDAPCGQPPSFPHSHLQGKTGLDLGDELLYSCDPGYKLPNGDMGFSLLCDSCGEWYGLVQHCVKDDSEGHIDYEDKFTDGHLLENPREEHHISLNPGGTQSTPEPEPERTVMSEEEKENDGDSTISVSEPPVSQLSQKHMFWFPSEAFQEEKEQPGISTDFSSVKNPNEDESHMTVKTTNSQSGPDIIAEESDYTTDPPTDEPTSPSAGGSDESWLDGYPVTQDEDKAGGESTGEAGPEQGAESETETLPGHSEVEVPNGVEVKPTTFITQITPSPDDTAVHKRPMSYTPASAPENVSTSQGGLGPENTSTPSGMVHLDGPPDYITSMLTPHIPGHVPTENPENRSVMERGGDHSLDQQERAGEGACAEDPCHGSGRGPMIAAIIVGIVAAVMGVVLGVWCYKKRQQKSSHYQLNGTNRQTQCIELQQTV</sequence>
<keyword evidence="3" id="KW-1015">Disulfide bond</keyword>
<feature type="compositionally biased region" description="Polar residues" evidence="5">
    <location>
        <begin position="229"/>
        <end position="240"/>
    </location>
</feature>
<feature type="transmembrane region" description="Helical" evidence="6">
    <location>
        <begin position="487"/>
        <end position="509"/>
    </location>
</feature>
<name>A0A673HNC5_9TELE</name>
<evidence type="ECO:0000256" key="6">
    <source>
        <dbReference type="SAM" id="Phobius"/>
    </source>
</evidence>
<dbReference type="InterPro" id="IPR000538">
    <property type="entry name" value="Link_dom"/>
</dbReference>
<dbReference type="PROSITE" id="PS50923">
    <property type="entry name" value="SUSHI"/>
    <property type="match status" value="1"/>
</dbReference>
<dbReference type="SUPFAM" id="SSF56436">
    <property type="entry name" value="C-type lectin-like"/>
    <property type="match status" value="1"/>
</dbReference>
<feature type="domain" description="Sushi" evidence="8">
    <location>
        <begin position="110"/>
        <end position="171"/>
    </location>
</feature>
<dbReference type="CDD" id="cd12094">
    <property type="entry name" value="TM_ErbB2"/>
    <property type="match status" value="1"/>
</dbReference>
<keyword evidence="6" id="KW-0812">Transmembrane</keyword>
<feature type="signal peptide" evidence="7">
    <location>
        <begin position="1"/>
        <end position="16"/>
    </location>
</feature>
<dbReference type="InterPro" id="IPR016186">
    <property type="entry name" value="C-type_lectin-like/link_sf"/>
</dbReference>
<evidence type="ECO:0000256" key="2">
    <source>
        <dbReference type="ARBA" id="ARBA00022729"/>
    </source>
</evidence>
<dbReference type="FunFam" id="2.10.70.10:FF:000050">
    <property type="entry name" value="sushi domain-containing protein 5"/>
    <property type="match status" value="1"/>
</dbReference>
<evidence type="ECO:0000256" key="1">
    <source>
        <dbReference type="ARBA" id="ARBA00022659"/>
    </source>
</evidence>
<feature type="compositionally biased region" description="Polar residues" evidence="5">
    <location>
        <begin position="282"/>
        <end position="291"/>
    </location>
</feature>
<protein>
    <submittedName>
        <fullName evidence="10">Sushi domain-containing protein 5-like</fullName>
    </submittedName>
</protein>
<evidence type="ECO:0000259" key="8">
    <source>
        <dbReference type="PROSITE" id="PS50923"/>
    </source>
</evidence>
<keyword evidence="6" id="KW-0472">Membrane</keyword>
<reference evidence="10" key="1">
    <citation type="submission" date="2025-08" db="UniProtKB">
        <authorList>
            <consortium name="Ensembl"/>
        </authorList>
    </citation>
    <scope>IDENTIFICATION</scope>
</reference>
<dbReference type="InterPro" id="IPR000436">
    <property type="entry name" value="Sushi_SCR_CCP_dom"/>
</dbReference>
<keyword evidence="11" id="KW-1185">Reference proteome</keyword>
<evidence type="ECO:0000256" key="3">
    <source>
        <dbReference type="ARBA" id="ARBA00023157"/>
    </source>
</evidence>
<dbReference type="Ensembl" id="ENSSRHT00000029866.1">
    <property type="protein sequence ID" value="ENSSRHP00000029007.1"/>
    <property type="gene ID" value="ENSSRHG00000015052.1"/>
</dbReference>
<keyword evidence="2 7" id="KW-0732">Signal</keyword>
<dbReference type="Gene3D" id="3.10.100.10">
    <property type="entry name" value="Mannose-Binding Protein A, subunit A"/>
    <property type="match status" value="1"/>
</dbReference>